<gene>
    <name evidence="1" type="ORF">PIIN_06820</name>
</gene>
<name>G4TNJ6_SERID</name>
<evidence type="ECO:0000313" key="1">
    <source>
        <dbReference type="EMBL" id="CCA72883.1"/>
    </source>
</evidence>
<organism evidence="1 2">
    <name type="scientific">Serendipita indica (strain DSM 11827)</name>
    <name type="common">Root endophyte fungus</name>
    <name type="synonym">Piriformospora indica</name>
    <dbReference type="NCBI Taxonomy" id="1109443"/>
    <lineage>
        <taxon>Eukaryota</taxon>
        <taxon>Fungi</taxon>
        <taxon>Dikarya</taxon>
        <taxon>Basidiomycota</taxon>
        <taxon>Agaricomycotina</taxon>
        <taxon>Agaricomycetes</taxon>
        <taxon>Sebacinales</taxon>
        <taxon>Serendipitaceae</taxon>
        <taxon>Serendipita</taxon>
    </lineage>
</organism>
<evidence type="ECO:0008006" key="3">
    <source>
        <dbReference type="Google" id="ProtNLM"/>
    </source>
</evidence>
<accession>G4TNJ6</accession>
<dbReference type="InParanoid" id="G4TNJ6"/>
<sequence length="222" mass="24682">MEHPSMLLVAQNLLTRPRRARAANSASSTITTSSRLSAFSGSSVSSMGFLITTSQQASPSPSVHPLEVALDRTTIFTAPQIGLHTRTSLAIPRPVTRRHRSSRMAPESAVSSLLRGSTNRFSSMVADFSRPEGRDEQIDTIVSVVQVPNIHSKHANTLSRDILQRIFDFYANNLRRDASRSPFATLETLLHVCRHWKKVAEGYEHMWAKVYVTLTNKQDVGK</sequence>
<dbReference type="HOGENOM" id="CLU_1245806_0_0_1"/>
<proteinExistence type="predicted"/>
<keyword evidence="2" id="KW-1185">Reference proteome</keyword>
<dbReference type="EMBL" id="CAFZ01000189">
    <property type="protein sequence ID" value="CCA72883.1"/>
    <property type="molecule type" value="Genomic_DNA"/>
</dbReference>
<dbReference type="AlphaFoldDB" id="G4TNJ6"/>
<reference evidence="1 2" key="1">
    <citation type="journal article" date="2011" name="PLoS Pathog.">
        <title>Endophytic Life Strategies Decoded by Genome and Transcriptome Analyses of the Mutualistic Root Symbiont Piriformospora indica.</title>
        <authorList>
            <person name="Zuccaro A."/>
            <person name="Lahrmann U."/>
            <person name="Guldener U."/>
            <person name="Langen G."/>
            <person name="Pfiffi S."/>
            <person name="Biedenkopf D."/>
            <person name="Wong P."/>
            <person name="Samans B."/>
            <person name="Grimm C."/>
            <person name="Basiewicz M."/>
            <person name="Murat C."/>
            <person name="Martin F."/>
            <person name="Kogel K.H."/>
        </authorList>
    </citation>
    <scope>NUCLEOTIDE SEQUENCE [LARGE SCALE GENOMIC DNA]</scope>
    <source>
        <strain evidence="1 2">DSM 11827</strain>
    </source>
</reference>
<comment type="caution">
    <text evidence="1">The sequence shown here is derived from an EMBL/GenBank/DDBJ whole genome shotgun (WGS) entry which is preliminary data.</text>
</comment>
<protein>
    <recommendedName>
        <fullName evidence="3">F-box domain-containing protein</fullName>
    </recommendedName>
</protein>
<dbReference type="Proteomes" id="UP000007148">
    <property type="component" value="Unassembled WGS sequence"/>
</dbReference>
<evidence type="ECO:0000313" key="2">
    <source>
        <dbReference type="Proteomes" id="UP000007148"/>
    </source>
</evidence>